<name>A0A563DTY4_9MICO</name>
<dbReference type="OrthoDB" id="5182178at2"/>
<feature type="chain" id="PRO_5021721587" description="Flp pilus assembly protein RcpC/CpaB domain-containing protein" evidence="1">
    <location>
        <begin position="29"/>
        <end position="266"/>
    </location>
</feature>
<keyword evidence="4" id="KW-1185">Reference proteome</keyword>
<feature type="domain" description="Flp pilus assembly protein RcpC/CpaB" evidence="2">
    <location>
        <begin position="119"/>
        <end position="243"/>
    </location>
</feature>
<reference evidence="3 4" key="1">
    <citation type="submission" date="2019-05" db="EMBL/GenBank/DDBJ databases">
        <authorList>
            <person name="Lee S.D."/>
        </authorList>
    </citation>
    <scope>NUCLEOTIDE SEQUENCE [LARGE SCALE GENOMIC DNA]</scope>
    <source>
        <strain evidence="3 4">C5-26</strain>
    </source>
</reference>
<dbReference type="EMBL" id="VCQV01000036">
    <property type="protein sequence ID" value="TWP33718.1"/>
    <property type="molecule type" value="Genomic_DNA"/>
</dbReference>
<reference evidence="3 4" key="2">
    <citation type="submission" date="2019-08" db="EMBL/GenBank/DDBJ databases">
        <title>Jejuicoccus antrihumi gen. nov., sp. nov., a new member of the family Dermacoccaceae isolated from a cave.</title>
        <authorList>
            <person name="Schumann P."/>
            <person name="Kim I.S."/>
        </authorList>
    </citation>
    <scope>NUCLEOTIDE SEQUENCE [LARGE SCALE GENOMIC DNA]</scope>
    <source>
        <strain evidence="3 4">C5-26</strain>
    </source>
</reference>
<evidence type="ECO:0000313" key="3">
    <source>
        <dbReference type="EMBL" id="TWP33718.1"/>
    </source>
</evidence>
<gene>
    <name evidence="3" type="ORF">FGL98_19960</name>
</gene>
<dbReference type="AlphaFoldDB" id="A0A563DTY4"/>
<evidence type="ECO:0000313" key="4">
    <source>
        <dbReference type="Proteomes" id="UP000320244"/>
    </source>
</evidence>
<keyword evidence="1" id="KW-0732">Signal</keyword>
<proteinExistence type="predicted"/>
<dbReference type="Proteomes" id="UP000320244">
    <property type="component" value="Unassembled WGS sequence"/>
</dbReference>
<dbReference type="InterPro" id="IPR031571">
    <property type="entry name" value="RcpC_dom"/>
</dbReference>
<comment type="caution">
    <text evidence="3">The sequence shown here is derived from an EMBL/GenBank/DDBJ whole genome shotgun (WGS) entry which is preliminary data.</text>
</comment>
<evidence type="ECO:0000259" key="2">
    <source>
        <dbReference type="Pfam" id="PF16976"/>
    </source>
</evidence>
<dbReference type="RefSeq" id="WP_146319776.1">
    <property type="nucleotide sequence ID" value="NZ_VCQV01000036.1"/>
</dbReference>
<organism evidence="3 4">
    <name type="scientific">Leekyejoonella antrihumi</name>
    <dbReference type="NCBI Taxonomy" id="1660198"/>
    <lineage>
        <taxon>Bacteria</taxon>
        <taxon>Bacillati</taxon>
        <taxon>Actinomycetota</taxon>
        <taxon>Actinomycetes</taxon>
        <taxon>Micrococcales</taxon>
        <taxon>Dermacoccaceae</taxon>
        <taxon>Leekyejoonella</taxon>
    </lineage>
</organism>
<sequence>MKKRIAAIVVAVVVALFGVGAVVSYAHSADNRAVAGQQVTKVYIAASTVPKGTTAQTAVDKGMIKLQSVVAAGAPSGAMAALDPAHAGLVALSAIQPGEMVMTAGFGVMPRAAADVSGVPNGQVALTVTLGIDSGVAPLLAKGSHIVIYDTFNARDPKAKQLAPAPHKLADDTNPTGIRGTAVVLSDVEVIAIGASTPTSGASKSSTASTSSNSNGAFIVTVAVTPAESVKLVQAIQTGNLYAGLLGSGTKVNQNSTANDTNVVKP</sequence>
<evidence type="ECO:0000256" key="1">
    <source>
        <dbReference type="SAM" id="SignalP"/>
    </source>
</evidence>
<dbReference type="Pfam" id="PF16976">
    <property type="entry name" value="RcpC"/>
    <property type="match status" value="1"/>
</dbReference>
<protein>
    <recommendedName>
        <fullName evidence="2">Flp pilus assembly protein RcpC/CpaB domain-containing protein</fullName>
    </recommendedName>
</protein>
<feature type="signal peptide" evidence="1">
    <location>
        <begin position="1"/>
        <end position="28"/>
    </location>
</feature>
<accession>A0A563DTY4</accession>